<dbReference type="RefSeq" id="WP_073215278.1">
    <property type="nucleotide sequence ID" value="NZ_FNNS01000005.1"/>
</dbReference>
<dbReference type="UniPathway" id="UPA00219"/>
<dbReference type="GO" id="GO:0071555">
    <property type="term" value="P:cell wall organization"/>
    <property type="evidence" value="ECO:0007669"/>
    <property type="project" value="UniProtKB-KW"/>
</dbReference>
<protein>
    <recommendedName>
        <fullName evidence="12 13">Phospho-N-acetylmuramoyl-pentapeptide-transferase</fullName>
        <ecNumber evidence="12 13">2.7.8.13</ecNumber>
    </recommendedName>
    <alternativeName>
        <fullName evidence="12">UDP-MurNAc-pentapeptide phosphotransferase</fullName>
    </alternativeName>
</protein>
<gene>
    <name evidence="12" type="primary">mraY</name>
    <name evidence="15" type="ORF">SAMN04487908_10466</name>
</gene>
<dbReference type="STRING" id="797419.SAMN05216556_10565"/>
<dbReference type="GO" id="GO:0051992">
    <property type="term" value="F:UDP-N-acetylmuramoyl-L-alanyl-D-glutamyl-meso-2,6-diaminopimelyl-D-alanyl-D-alanine:undecaprenyl-phosphate transferase activity"/>
    <property type="evidence" value="ECO:0007669"/>
    <property type="project" value="RHEA"/>
</dbReference>
<comment type="pathway">
    <text evidence="12">Cell wall biogenesis; peptidoglycan biosynthesis.</text>
</comment>
<dbReference type="Pfam" id="PF00953">
    <property type="entry name" value="Glycos_transf_4"/>
    <property type="match status" value="1"/>
</dbReference>
<comment type="cofactor">
    <cofactor evidence="12 14">
        <name>Mg(2+)</name>
        <dbReference type="ChEBI" id="CHEBI:18420"/>
    </cofactor>
</comment>
<evidence type="ECO:0000256" key="6">
    <source>
        <dbReference type="ARBA" id="ARBA00022960"/>
    </source>
</evidence>
<evidence type="ECO:0000256" key="2">
    <source>
        <dbReference type="ARBA" id="ARBA00005583"/>
    </source>
</evidence>
<name>A0A1M6CT19_9FLAO</name>
<evidence type="ECO:0000313" key="15">
    <source>
        <dbReference type="EMBL" id="SHI64162.1"/>
    </source>
</evidence>
<dbReference type="InterPro" id="IPR018480">
    <property type="entry name" value="PNAcMuramoyl-5peptid_Trfase_CS"/>
</dbReference>
<dbReference type="OrthoDB" id="9805475at2"/>
<feature type="transmembrane region" description="Helical" evidence="12">
    <location>
        <begin position="388"/>
        <end position="409"/>
    </location>
</feature>
<feature type="transmembrane region" description="Helical" evidence="12">
    <location>
        <begin position="307"/>
        <end position="328"/>
    </location>
</feature>
<feature type="binding site" evidence="14">
    <location>
        <position position="311"/>
    </location>
    <ligand>
        <name>Mg(2+)</name>
        <dbReference type="ChEBI" id="CHEBI:18420"/>
    </ligand>
</feature>
<keyword evidence="11 12" id="KW-0961">Cell wall biogenesis/degradation</keyword>
<comment type="function">
    <text evidence="12">Catalyzes the initial step of the lipid cycle reactions in the biosynthesis of the cell wall peptidoglycan: transfers peptidoglycan precursor phospho-MurNAc-pentapeptide from UDP-MurNAc-pentapeptide onto the lipid carrier undecaprenyl phosphate, yielding undecaprenyl-pyrophosphoryl-MurNAc-pentapeptide, known as lipid I.</text>
</comment>
<keyword evidence="8 12" id="KW-1133">Transmembrane helix</keyword>
<dbReference type="Proteomes" id="UP000184172">
    <property type="component" value="Unassembled WGS sequence"/>
</dbReference>
<evidence type="ECO:0000256" key="9">
    <source>
        <dbReference type="ARBA" id="ARBA00023136"/>
    </source>
</evidence>
<evidence type="ECO:0000256" key="4">
    <source>
        <dbReference type="ARBA" id="ARBA00022679"/>
    </source>
</evidence>
<keyword evidence="7 12" id="KW-0573">Peptidoglycan synthesis</keyword>
<keyword evidence="12 14" id="KW-0460">Magnesium</keyword>
<keyword evidence="5 12" id="KW-0812">Transmembrane</keyword>
<keyword evidence="4 12" id="KW-0808">Transferase</keyword>
<feature type="binding site" evidence="14">
    <location>
        <position position="236"/>
    </location>
    <ligand>
        <name>Mg(2+)</name>
        <dbReference type="ChEBI" id="CHEBI:18420"/>
    </ligand>
</feature>
<keyword evidence="3 12" id="KW-0132">Cell division</keyword>
<evidence type="ECO:0000313" key="16">
    <source>
        <dbReference type="Proteomes" id="UP000184172"/>
    </source>
</evidence>
<dbReference type="AlphaFoldDB" id="A0A1M6CT19"/>
<evidence type="ECO:0000256" key="12">
    <source>
        <dbReference type="HAMAP-Rule" id="MF_00038"/>
    </source>
</evidence>
<evidence type="ECO:0000256" key="14">
    <source>
        <dbReference type="PIRSR" id="PIRSR600715-1"/>
    </source>
</evidence>
<dbReference type="GO" id="GO:0005886">
    <property type="term" value="C:plasma membrane"/>
    <property type="evidence" value="ECO:0007669"/>
    <property type="project" value="UniProtKB-SubCell"/>
</dbReference>
<evidence type="ECO:0000256" key="11">
    <source>
        <dbReference type="ARBA" id="ARBA00023316"/>
    </source>
</evidence>
<dbReference type="GO" id="GO:0008360">
    <property type="term" value="P:regulation of cell shape"/>
    <property type="evidence" value="ECO:0007669"/>
    <property type="project" value="UniProtKB-KW"/>
</dbReference>
<keyword evidence="16" id="KW-1185">Reference proteome</keyword>
<dbReference type="PANTHER" id="PTHR22926:SF5">
    <property type="entry name" value="PHOSPHO-N-ACETYLMURAMOYL-PENTAPEPTIDE-TRANSFERASE HOMOLOG"/>
    <property type="match status" value="1"/>
</dbReference>
<keyword evidence="12 14" id="KW-0479">Metal-binding</keyword>
<evidence type="ECO:0000256" key="13">
    <source>
        <dbReference type="NCBIfam" id="TIGR00445"/>
    </source>
</evidence>
<feature type="transmembrane region" description="Helical" evidence="12">
    <location>
        <begin position="334"/>
        <end position="357"/>
    </location>
</feature>
<dbReference type="PROSITE" id="PS01347">
    <property type="entry name" value="MRAY_1"/>
    <property type="match status" value="1"/>
</dbReference>
<evidence type="ECO:0000256" key="1">
    <source>
        <dbReference type="ARBA" id="ARBA00004141"/>
    </source>
</evidence>
<reference evidence="16" key="1">
    <citation type="submission" date="2016-11" db="EMBL/GenBank/DDBJ databases">
        <authorList>
            <person name="Varghese N."/>
            <person name="Submissions S."/>
        </authorList>
    </citation>
    <scope>NUCLEOTIDE SEQUENCE [LARGE SCALE GENOMIC DNA]</scope>
    <source>
        <strain evidence="16">DSM 26349</strain>
    </source>
</reference>
<feature type="transmembrane region" description="Helical" evidence="12">
    <location>
        <begin position="75"/>
        <end position="92"/>
    </location>
</feature>
<dbReference type="GO" id="GO:0008963">
    <property type="term" value="F:phospho-N-acetylmuramoyl-pentapeptide-transferase activity"/>
    <property type="evidence" value="ECO:0007669"/>
    <property type="project" value="UniProtKB-UniRule"/>
</dbReference>
<feature type="transmembrane region" description="Helical" evidence="12">
    <location>
        <begin position="214"/>
        <end position="232"/>
    </location>
</feature>
<dbReference type="EMBL" id="FQYV01000004">
    <property type="protein sequence ID" value="SHI64162.1"/>
    <property type="molecule type" value="Genomic_DNA"/>
</dbReference>
<keyword evidence="10 12" id="KW-0131">Cell cycle</keyword>
<keyword evidence="6 12" id="KW-0133">Cell shape</keyword>
<sequence>MLYYLFNYLDKTYDLPGTGLFEFITFRASLAVILSLFIATVYGKKIIDFLRKKQIGESVRDLGLEGQNEKAGTPTMGGIIIILATLVPVLLFAKLENIYVILLIVTTLWMGVIGFIDDYIKKFKNDKEGLPGKFKVIGQIGLGLFVGITMYVHPDIVVQRTIENPDAQTEVITQQSETSFYVKDKAMLTTIPFVKENEFDYSELLSWMGGNYKSYVWIIFIPIVIFIITAVSNGANLTDGIDGLAAGTSAIIAATLALFAWVSGNFIFSDYLNIMFIPNTGEMTIFITAFVGALIGFLWYNTYPAQVFMGDTGSLTIGGIIAVIAIAVRKELLIPILCGIFLMENLSVVLQVSWFKYTRKKFGEGRRIFRMSPLHHHYQIKGFHESKIVTRFWIVGIFLAIITIVTLKIR</sequence>
<dbReference type="GO" id="GO:0046872">
    <property type="term" value="F:metal ion binding"/>
    <property type="evidence" value="ECO:0007669"/>
    <property type="project" value="UniProtKB-KW"/>
</dbReference>
<accession>A0A1M6CT19</accession>
<dbReference type="CDD" id="cd06852">
    <property type="entry name" value="GT_MraY"/>
    <property type="match status" value="1"/>
</dbReference>
<dbReference type="Pfam" id="PF10555">
    <property type="entry name" value="MraY_sig1"/>
    <property type="match status" value="1"/>
</dbReference>
<dbReference type="GO" id="GO:0009252">
    <property type="term" value="P:peptidoglycan biosynthetic process"/>
    <property type="evidence" value="ECO:0007669"/>
    <property type="project" value="UniProtKB-UniRule"/>
</dbReference>
<dbReference type="PANTHER" id="PTHR22926">
    <property type="entry name" value="PHOSPHO-N-ACETYLMURAMOYL-PENTAPEPTIDE-TRANSFERASE"/>
    <property type="match status" value="1"/>
</dbReference>
<evidence type="ECO:0000256" key="7">
    <source>
        <dbReference type="ARBA" id="ARBA00022984"/>
    </source>
</evidence>
<comment type="similarity">
    <text evidence="2 12">Belongs to the glycosyltransferase 4 family. MraY subfamily.</text>
</comment>
<dbReference type="GO" id="GO:0051301">
    <property type="term" value="P:cell division"/>
    <property type="evidence" value="ECO:0007669"/>
    <property type="project" value="UniProtKB-KW"/>
</dbReference>
<evidence type="ECO:0000256" key="5">
    <source>
        <dbReference type="ARBA" id="ARBA00022692"/>
    </source>
</evidence>
<dbReference type="HAMAP" id="MF_00038">
    <property type="entry name" value="MraY"/>
    <property type="match status" value="1"/>
</dbReference>
<dbReference type="InterPro" id="IPR003524">
    <property type="entry name" value="PNAcMuramoyl-5peptid_Trfase"/>
</dbReference>
<feature type="transmembrane region" description="Helical" evidence="12">
    <location>
        <begin position="20"/>
        <end position="43"/>
    </location>
</feature>
<keyword evidence="12" id="KW-1003">Cell membrane</keyword>
<feature type="transmembrane region" description="Helical" evidence="12">
    <location>
        <begin position="283"/>
        <end position="300"/>
    </location>
</feature>
<feature type="transmembrane region" description="Helical" evidence="12">
    <location>
        <begin position="98"/>
        <end position="116"/>
    </location>
</feature>
<evidence type="ECO:0000256" key="10">
    <source>
        <dbReference type="ARBA" id="ARBA00023306"/>
    </source>
</evidence>
<evidence type="ECO:0000256" key="8">
    <source>
        <dbReference type="ARBA" id="ARBA00022989"/>
    </source>
</evidence>
<keyword evidence="9 12" id="KW-0472">Membrane</keyword>
<feature type="transmembrane region" description="Helical" evidence="12">
    <location>
        <begin position="136"/>
        <end position="153"/>
    </location>
</feature>
<dbReference type="EC" id="2.7.8.13" evidence="12 13"/>
<dbReference type="NCBIfam" id="TIGR00445">
    <property type="entry name" value="mraY"/>
    <property type="match status" value="1"/>
</dbReference>
<comment type="catalytic activity">
    <reaction evidence="12">
        <text>UDP-N-acetyl-alpha-D-muramoyl-L-alanyl-gamma-D-glutamyl-meso-2,6-diaminopimeloyl-D-alanyl-D-alanine + di-trans,octa-cis-undecaprenyl phosphate = di-trans,octa-cis-undecaprenyl diphospho-N-acetyl-alpha-D-muramoyl-L-alanyl-D-glutamyl-meso-2,6-diaminopimeloyl-D-alanyl-D-alanine + UMP</text>
        <dbReference type="Rhea" id="RHEA:28386"/>
        <dbReference type="ChEBI" id="CHEBI:57865"/>
        <dbReference type="ChEBI" id="CHEBI:60392"/>
        <dbReference type="ChEBI" id="CHEBI:61386"/>
        <dbReference type="ChEBI" id="CHEBI:61387"/>
        <dbReference type="EC" id="2.7.8.13"/>
    </reaction>
</comment>
<feature type="transmembrane region" description="Helical" evidence="12">
    <location>
        <begin position="244"/>
        <end position="263"/>
    </location>
</feature>
<evidence type="ECO:0000256" key="3">
    <source>
        <dbReference type="ARBA" id="ARBA00022618"/>
    </source>
</evidence>
<organism evidence="15 16">
    <name type="scientific">Aequorivita viscosa</name>
    <dbReference type="NCBI Taxonomy" id="797419"/>
    <lineage>
        <taxon>Bacteria</taxon>
        <taxon>Pseudomonadati</taxon>
        <taxon>Bacteroidota</taxon>
        <taxon>Flavobacteriia</taxon>
        <taxon>Flavobacteriales</taxon>
        <taxon>Flavobacteriaceae</taxon>
        <taxon>Aequorivita</taxon>
    </lineage>
</organism>
<comment type="subcellular location">
    <subcellularLocation>
        <location evidence="12">Cell membrane</location>
        <topology evidence="12">Multi-pass membrane protein</topology>
    </subcellularLocation>
    <subcellularLocation>
        <location evidence="1">Membrane</location>
        <topology evidence="1">Multi-pass membrane protein</topology>
    </subcellularLocation>
</comment>
<dbReference type="PROSITE" id="PS01348">
    <property type="entry name" value="MRAY_2"/>
    <property type="match status" value="1"/>
</dbReference>
<proteinExistence type="inferred from homology"/>
<dbReference type="InterPro" id="IPR000715">
    <property type="entry name" value="Glycosyl_transferase_4"/>
</dbReference>